<accession>A0ACC1T4N7</accession>
<gene>
    <name evidence="1" type="ORF">NM688_g3752</name>
</gene>
<evidence type="ECO:0000313" key="2">
    <source>
        <dbReference type="Proteomes" id="UP001148662"/>
    </source>
</evidence>
<dbReference type="EMBL" id="JANHOG010000569">
    <property type="protein sequence ID" value="KAJ3553180.1"/>
    <property type="molecule type" value="Genomic_DNA"/>
</dbReference>
<comment type="caution">
    <text evidence="1">The sequence shown here is derived from an EMBL/GenBank/DDBJ whole genome shotgun (WGS) entry which is preliminary data.</text>
</comment>
<name>A0ACC1T4N7_9APHY</name>
<protein>
    <submittedName>
        <fullName evidence="1">Uncharacterized protein</fullName>
    </submittedName>
</protein>
<sequence length="621" mass="68687">MTLKRTFQQIALYKSQALLRSLQGDVIPELITVQADPVHLSQIFGLPHPTFWMEASPDMPVVLKERCIDALSKVHAHGVLHGDLELGDILIGGDARVTIHRFCRSRALVPDLEVGLLDASSRELVLEMRKLFFMLDYDHARQKETTKIRRALQELNAKNSNAALEANKPAATERSARAASLEDVVEAPIGMDIWGNWTKPFHPHRHVVPGQTVDDVRTAVSHFIATVKDMEAQRIRSGQQILSLSSLLPRYSSSSRTSRKRTLPQFAEFPASKRQRTRSSSVRSSSIEGEGLSFISQSEAGARDPPPNIHTTSPQAASMPPSPDTNPFFRLEPLPALTDSEQDSLKRHSAIREINAKKCRELKLSYFDRHGRIGHSTVQGSFCSLGNLKRLRFDQQKPFVAEGATELKKTAYRLLRKRNDAPELLMDEGSPDCVPQGPPILTVSELENRRKATVGRDPQLHYPRLGILRNRDAGPGPIDAPALKAQDFDDGFELTDSPWRPLPILSPFPPRHGDDRETKTLGADGCKSEARQSRSLKSAKLAPSSQFDNWTGSPLRFKDPSNDSGVNSSTSLAGHAEAPSCVSSPTSTGPLDQAARFTVPQLSAYVPGFNLIVGMWNSWRA</sequence>
<dbReference type="Proteomes" id="UP001148662">
    <property type="component" value="Unassembled WGS sequence"/>
</dbReference>
<proteinExistence type="predicted"/>
<keyword evidence="2" id="KW-1185">Reference proteome</keyword>
<organism evidence="1 2">
    <name type="scientific">Phlebia brevispora</name>
    <dbReference type="NCBI Taxonomy" id="194682"/>
    <lineage>
        <taxon>Eukaryota</taxon>
        <taxon>Fungi</taxon>
        <taxon>Dikarya</taxon>
        <taxon>Basidiomycota</taxon>
        <taxon>Agaricomycotina</taxon>
        <taxon>Agaricomycetes</taxon>
        <taxon>Polyporales</taxon>
        <taxon>Meruliaceae</taxon>
        <taxon>Phlebia</taxon>
    </lineage>
</organism>
<reference evidence="1" key="1">
    <citation type="submission" date="2022-07" db="EMBL/GenBank/DDBJ databases">
        <title>Genome Sequence of Phlebia brevispora.</title>
        <authorList>
            <person name="Buettner E."/>
        </authorList>
    </citation>
    <scope>NUCLEOTIDE SEQUENCE</scope>
    <source>
        <strain evidence="1">MPL23</strain>
    </source>
</reference>
<evidence type="ECO:0000313" key="1">
    <source>
        <dbReference type="EMBL" id="KAJ3553180.1"/>
    </source>
</evidence>